<reference evidence="1" key="1">
    <citation type="journal article" date="2015" name="Nature">
        <title>Complex archaea that bridge the gap between prokaryotes and eukaryotes.</title>
        <authorList>
            <person name="Spang A."/>
            <person name="Saw J.H."/>
            <person name="Jorgensen S.L."/>
            <person name="Zaremba-Niedzwiedzka K."/>
            <person name="Martijn J."/>
            <person name="Lind A.E."/>
            <person name="van Eijk R."/>
            <person name="Schleper C."/>
            <person name="Guy L."/>
            <person name="Ettema T.J."/>
        </authorList>
    </citation>
    <scope>NUCLEOTIDE SEQUENCE</scope>
</reference>
<dbReference type="AlphaFoldDB" id="A0A0F9LTP3"/>
<comment type="caution">
    <text evidence="1">The sequence shown here is derived from an EMBL/GenBank/DDBJ whole genome shotgun (WGS) entry which is preliminary data.</text>
</comment>
<evidence type="ECO:0000313" key="1">
    <source>
        <dbReference type="EMBL" id="KKM60467.1"/>
    </source>
</evidence>
<name>A0A0F9LTP3_9ZZZZ</name>
<organism evidence="1">
    <name type="scientific">marine sediment metagenome</name>
    <dbReference type="NCBI Taxonomy" id="412755"/>
    <lineage>
        <taxon>unclassified sequences</taxon>
        <taxon>metagenomes</taxon>
        <taxon>ecological metagenomes</taxon>
    </lineage>
</organism>
<accession>A0A0F9LTP3</accession>
<sequence length="99" mass="11787">MTNRKVAALGRLWYETGFDGCVHPAVLAVVQRPVWNIQVYRQTEIHPDFNLTNYWVRNQFLVWAWRQADERLRGSTRAAVTRGIWDRMWHRLYSGGEIQ</sequence>
<proteinExistence type="predicted"/>
<gene>
    <name evidence="1" type="ORF">LCGC14_1541580</name>
</gene>
<dbReference type="EMBL" id="LAZR01011675">
    <property type="protein sequence ID" value="KKM60467.1"/>
    <property type="molecule type" value="Genomic_DNA"/>
</dbReference>
<protein>
    <submittedName>
        <fullName evidence="1">Uncharacterized protein</fullName>
    </submittedName>
</protein>